<dbReference type="EMBL" id="ASGP02000007">
    <property type="protein sequence ID" value="KAH9496946.1"/>
    <property type="molecule type" value="Genomic_DNA"/>
</dbReference>
<gene>
    <name evidence="1" type="ORF">DERF_012967</name>
</gene>
<evidence type="ECO:0000313" key="1">
    <source>
        <dbReference type="EMBL" id="KAH9496946.1"/>
    </source>
</evidence>
<dbReference type="AlphaFoldDB" id="A0A922HP72"/>
<reference evidence="1" key="2">
    <citation type="journal article" date="2022" name="Res Sq">
        <title>Comparative Genomics Reveals Insights into the Divergent Evolution of Astigmatic Mites and Household Pest Adaptations.</title>
        <authorList>
            <person name="Xiong Q."/>
            <person name="Wan A.T.-Y."/>
            <person name="Liu X.-Y."/>
            <person name="Fung C.S.-H."/>
            <person name="Xiao X."/>
            <person name="Malainual N."/>
            <person name="Hou J."/>
            <person name="Wang L."/>
            <person name="Wang M."/>
            <person name="Yang K."/>
            <person name="Cui Y."/>
            <person name="Leung E."/>
            <person name="Nong W."/>
            <person name="Shin S.-K."/>
            <person name="Au S."/>
            <person name="Jeong K.Y."/>
            <person name="Chew F.T."/>
            <person name="Hui J."/>
            <person name="Leung T.F."/>
            <person name="Tungtrongchitr A."/>
            <person name="Zhong N."/>
            <person name="Liu Z."/>
            <person name="Tsui S."/>
        </authorList>
    </citation>
    <scope>NUCLEOTIDE SEQUENCE</scope>
    <source>
        <strain evidence="1">Derf</strain>
        <tissue evidence="1">Whole organism</tissue>
    </source>
</reference>
<comment type="caution">
    <text evidence="1">The sequence shown here is derived from an EMBL/GenBank/DDBJ whole genome shotgun (WGS) entry which is preliminary data.</text>
</comment>
<name>A0A922HP72_DERFA</name>
<organism evidence="1 2">
    <name type="scientific">Dermatophagoides farinae</name>
    <name type="common">American house dust mite</name>
    <dbReference type="NCBI Taxonomy" id="6954"/>
    <lineage>
        <taxon>Eukaryota</taxon>
        <taxon>Metazoa</taxon>
        <taxon>Ecdysozoa</taxon>
        <taxon>Arthropoda</taxon>
        <taxon>Chelicerata</taxon>
        <taxon>Arachnida</taxon>
        <taxon>Acari</taxon>
        <taxon>Acariformes</taxon>
        <taxon>Sarcoptiformes</taxon>
        <taxon>Astigmata</taxon>
        <taxon>Psoroptidia</taxon>
        <taxon>Analgoidea</taxon>
        <taxon>Pyroglyphidae</taxon>
        <taxon>Dermatophagoidinae</taxon>
        <taxon>Dermatophagoides</taxon>
    </lineage>
</organism>
<reference evidence="1" key="1">
    <citation type="submission" date="2013-05" db="EMBL/GenBank/DDBJ databases">
        <authorList>
            <person name="Yim A.K.Y."/>
            <person name="Chan T.F."/>
            <person name="Ji K.M."/>
            <person name="Liu X.Y."/>
            <person name="Zhou J.W."/>
            <person name="Li R.Q."/>
            <person name="Yang K.Y."/>
            <person name="Li J."/>
            <person name="Li M."/>
            <person name="Law P.T.W."/>
            <person name="Wu Y.L."/>
            <person name="Cai Z.L."/>
            <person name="Qin H."/>
            <person name="Bao Y."/>
            <person name="Leung R.K.K."/>
            <person name="Ng P.K.S."/>
            <person name="Zou J."/>
            <person name="Zhong X.J."/>
            <person name="Ran P.X."/>
            <person name="Zhong N.S."/>
            <person name="Liu Z.G."/>
            <person name="Tsui S.K.W."/>
        </authorList>
    </citation>
    <scope>NUCLEOTIDE SEQUENCE</scope>
    <source>
        <strain evidence="1">Derf</strain>
        <tissue evidence="1">Whole organism</tissue>
    </source>
</reference>
<protein>
    <submittedName>
        <fullName evidence="1">Uncharacterized protein</fullName>
    </submittedName>
</protein>
<accession>A0A922HP72</accession>
<keyword evidence="2" id="KW-1185">Reference proteome</keyword>
<proteinExistence type="predicted"/>
<evidence type="ECO:0000313" key="2">
    <source>
        <dbReference type="Proteomes" id="UP000790347"/>
    </source>
</evidence>
<sequence length="105" mass="11936">MMISLTNNDYIDIPPLKKVKFDSKLWYQNYGCQYVIGMWQSSFAWHTEDIPYISQATMNWPSDGDTPELITARPSSVTLIGDDESTDFVSLLLFASSDESIEINS</sequence>
<dbReference type="Proteomes" id="UP000790347">
    <property type="component" value="Unassembled WGS sequence"/>
</dbReference>